<dbReference type="AlphaFoldDB" id="V2ZAB9"/>
<dbReference type="STRING" id="592026.GCWU0000282_001048"/>
<dbReference type="Gene3D" id="3.60.21.10">
    <property type="match status" value="1"/>
</dbReference>
<dbReference type="EMBL" id="ACIL03000007">
    <property type="protein sequence ID" value="ESL03880.1"/>
    <property type="molecule type" value="Genomic_DNA"/>
</dbReference>
<evidence type="ECO:0000259" key="2">
    <source>
        <dbReference type="Pfam" id="PF12850"/>
    </source>
</evidence>
<keyword evidence="4" id="KW-1185">Reference proteome</keyword>
<evidence type="ECO:0000256" key="1">
    <source>
        <dbReference type="ARBA" id="ARBA00008950"/>
    </source>
</evidence>
<comment type="similarity">
    <text evidence="1">Belongs to the metallophosphoesterase superfamily. YfcE family.</text>
</comment>
<dbReference type="eggNOG" id="COG4186">
    <property type="taxonomic scope" value="Bacteria"/>
</dbReference>
<proteinExistence type="inferred from homology"/>
<gene>
    <name evidence="3" type="ORF">GCWU0000282_001048</name>
</gene>
<feature type="domain" description="Calcineurin-like phosphoesterase" evidence="2">
    <location>
        <begin position="15"/>
        <end position="130"/>
    </location>
</feature>
<dbReference type="InterPro" id="IPR029052">
    <property type="entry name" value="Metallo-depent_PP-like"/>
</dbReference>
<dbReference type="HOGENOM" id="CLU_092313_0_0_9"/>
<dbReference type="Proteomes" id="UP000018227">
    <property type="component" value="Unassembled WGS sequence"/>
</dbReference>
<dbReference type="Pfam" id="PF12850">
    <property type="entry name" value="Metallophos_2"/>
    <property type="match status" value="1"/>
</dbReference>
<protein>
    <recommendedName>
        <fullName evidence="2">Calcineurin-like phosphoesterase domain-containing protein</fullName>
    </recommendedName>
</protein>
<evidence type="ECO:0000313" key="3">
    <source>
        <dbReference type="EMBL" id="ESL03880.1"/>
    </source>
</evidence>
<evidence type="ECO:0000313" key="4">
    <source>
        <dbReference type="Proteomes" id="UP000018227"/>
    </source>
</evidence>
<organism evidence="3 4">
    <name type="scientific">Catonella morbi ATCC 51271</name>
    <dbReference type="NCBI Taxonomy" id="592026"/>
    <lineage>
        <taxon>Bacteria</taxon>
        <taxon>Bacillati</taxon>
        <taxon>Bacillota</taxon>
        <taxon>Clostridia</taxon>
        <taxon>Lachnospirales</taxon>
        <taxon>Lachnospiraceae</taxon>
        <taxon>Catonella</taxon>
    </lineage>
</organism>
<sequence>MDKRGFEDIDEMHNYIIKKWNAKVNRRDEVIILGDLSFGKAEETNELLKKLNGKLCLIRGNHDNRFLKKTAFDESRFEWIKDYTEIADNNRKIVLCHYPIMCYNGQYRLTTEGKPKTYMIYGHVHDTHDQKLIEEFIKITRKAQSGYRDGTVKNIPCNMINCFCMYSDYTPWSLDEWIEYWKERGTVE</sequence>
<comment type="caution">
    <text evidence="3">The sequence shown here is derived from an EMBL/GenBank/DDBJ whole genome shotgun (WGS) entry which is preliminary data.</text>
</comment>
<name>V2ZAB9_9FIRM</name>
<reference evidence="3 4" key="1">
    <citation type="submission" date="2013-06" db="EMBL/GenBank/DDBJ databases">
        <authorList>
            <person name="Weinstock G."/>
            <person name="Sodergren E."/>
            <person name="Clifton S."/>
            <person name="Fulton L."/>
            <person name="Fulton B."/>
            <person name="Courtney L."/>
            <person name="Fronick C."/>
            <person name="Harrison M."/>
            <person name="Strong C."/>
            <person name="Farmer C."/>
            <person name="Delahaunty K."/>
            <person name="Markovic C."/>
            <person name="Hall O."/>
            <person name="Minx P."/>
            <person name="Tomlinson C."/>
            <person name="Mitreva M."/>
            <person name="Nelson J."/>
            <person name="Hou S."/>
            <person name="Wollam A."/>
            <person name="Pepin K.H."/>
            <person name="Johnson M."/>
            <person name="Bhonagiri V."/>
            <person name="Nash W.E."/>
            <person name="Warren W."/>
            <person name="Chinwalla A."/>
            <person name="Mardis E.R."/>
            <person name="Wilson R.K."/>
        </authorList>
    </citation>
    <scope>NUCLEOTIDE SEQUENCE [LARGE SCALE GENOMIC DNA]</scope>
    <source>
        <strain evidence="3 4">ATCC 51271</strain>
    </source>
</reference>
<dbReference type="SUPFAM" id="SSF56300">
    <property type="entry name" value="Metallo-dependent phosphatases"/>
    <property type="match status" value="1"/>
</dbReference>
<accession>V2ZAB9</accession>
<dbReference type="InterPro" id="IPR024654">
    <property type="entry name" value="Calcineurin-like_PHP_lpxH"/>
</dbReference>